<gene>
    <name evidence="2" type="ORF">B0H16DRAFT_1463219</name>
</gene>
<name>A0AAD7IKL6_9AGAR</name>
<comment type="caution">
    <text evidence="2">The sequence shown here is derived from an EMBL/GenBank/DDBJ whole genome shotgun (WGS) entry which is preliminary data.</text>
</comment>
<organism evidence="2 3">
    <name type="scientific">Mycena metata</name>
    <dbReference type="NCBI Taxonomy" id="1033252"/>
    <lineage>
        <taxon>Eukaryota</taxon>
        <taxon>Fungi</taxon>
        <taxon>Dikarya</taxon>
        <taxon>Basidiomycota</taxon>
        <taxon>Agaricomycotina</taxon>
        <taxon>Agaricomycetes</taxon>
        <taxon>Agaricomycetidae</taxon>
        <taxon>Agaricales</taxon>
        <taxon>Marasmiineae</taxon>
        <taxon>Mycenaceae</taxon>
        <taxon>Mycena</taxon>
    </lineage>
</organism>
<protein>
    <submittedName>
        <fullName evidence="2">Uncharacterized protein</fullName>
    </submittedName>
</protein>
<evidence type="ECO:0000313" key="2">
    <source>
        <dbReference type="EMBL" id="KAJ7744346.1"/>
    </source>
</evidence>
<accession>A0AAD7IKL6</accession>
<reference evidence="2" key="1">
    <citation type="submission" date="2023-03" db="EMBL/GenBank/DDBJ databases">
        <title>Massive genome expansion in bonnet fungi (Mycena s.s.) driven by repeated elements and novel gene families across ecological guilds.</title>
        <authorList>
            <consortium name="Lawrence Berkeley National Laboratory"/>
            <person name="Harder C.B."/>
            <person name="Miyauchi S."/>
            <person name="Viragh M."/>
            <person name="Kuo A."/>
            <person name="Thoen E."/>
            <person name="Andreopoulos B."/>
            <person name="Lu D."/>
            <person name="Skrede I."/>
            <person name="Drula E."/>
            <person name="Henrissat B."/>
            <person name="Morin E."/>
            <person name="Kohler A."/>
            <person name="Barry K."/>
            <person name="LaButti K."/>
            <person name="Morin E."/>
            <person name="Salamov A."/>
            <person name="Lipzen A."/>
            <person name="Mereny Z."/>
            <person name="Hegedus B."/>
            <person name="Baldrian P."/>
            <person name="Stursova M."/>
            <person name="Weitz H."/>
            <person name="Taylor A."/>
            <person name="Grigoriev I.V."/>
            <person name="Nagy L.G."/>
            <person name="Martin F."/>
            <person name="Kauserud H."/>
        </authorList>
    </citation>
    <scope>NUCLEOTIDE SEQUENCE</scope>
    <source>
        <strain evidence="2">CBHHK182m</strain>
    </source>
</reference>
<feature type="compositionally biased region" description="Gly residues" evidence="1">
    <location>
        <begin position="241"/>
        <end position="257"/>
    </location>
</feature>
<proteinExistence type="predicted"/>
<dbReference type="Proteomes" id="UP001215598">
    <property type="component" value="Unassembled WGS sequence"/>
</dbReference>
<sequence length="297" mass="31264">MLTILRNFRVYKLQAILAVGFQEKASKKDLHVYYGSEITADYSTSSKKGFPDAGKKGKNARADALERAVKDEVPVLTVVFAASGAFVNIATRTREEIEGSEERERGANGAKLTNSITFASRDIEQPEVGLAFGVANGVVIAPYEDIFGDADLHPERALEFGLGDGSGDNIVVDRGRDGGATVQVAGYAIARVEATVSEVQRGMVLWIRTAGNDAQGSSTVTVGDVQTDLLLGSSTQTTGSEGEGGAAAQGGGAGHGTSGRLRNTVKRGAGMWQRSGRPEMLPKGARETSWGAQERIG</sequence>
<keyword evidence="3" id="KW-1185">Reference proteome</keyword>
<feature type="region of interest" description="Disordered" evidence="1">
    <location>
        <begin position="232"/>
        <end position="297"/>
    </location>
</feature>
<evidence type="ECO:0000313" key="3">
    <source>
        <dbReference type="Proteomes" id="UP001215598"/>
    </source>
</evidence>
<dbReference type="EMBL" id="JARKIB010000087">
    <property type="protein sequence ID" value="KAJ7744346.1"/>
    <property type="molecule type" value="Genomic_DNA"/>
</dbReference>
<dbReference type="AlphaFoldDB" id="A0AAD7IKL6"/>
<evidence type="ECO:0000256" key="1">
    <source>
        <dbReference type="SAM" id="MobiDB-lite"/>
    </source>
</evidence>